<comment type="caution">
    <text evidence="1">The sequence shown here is derived from an EMBL/GenBank/DDBJ whole genome shotgun (WGS) entry which is preliminary data.</text>
</comment>
<protein>
    <recommendedName>
        <fullName evidence="3">L-rhamnose mutarotase</fullName>
    </recommendedName>
</protein>
<dbReference type="Gene3D" id="3.30.70.100">
    <property type="match status" value="1"/>
</dbReference>
<dbReference type="SUPFAM" id="SSF54909">
    <property type="entry name" value="Dimeric alpha+beta barrel"/>
    <property type="match status" value="1"/>
</dbReference>
<accession>M0B512</accession>
<dbReference type="AlphaFoldDB" id="M0B512"/>
<dbReference type="GO" id="GO:0016857">
    <property type="term" value="F:racemase and epimerase activity, acting on carbohydrates and derivatives"/>
    <property type="evidence" value="ECO:0007669"/>
    <property type="project" value="InterPro"/>
</dbReference>
<gene>
    <name evidence="1" type="ORF">C481_00590</name>
</gene>
<dbReference type="Proteomes" id="UP000011554">
    <property type="component" value="Unassembled WGS sequence"/>
</dbReference>
<reference evidence="1 2" key="1">
    <citation type="journal article" date="2014" name="PLoS Genet.">
        <title>Phylogenetically driven sequencing of extremely halophilic archaea reveals strategies for static and dynamic osmo-response.</title>
        <authorList>
            <person name="Becker E.A."/>
            <person name="Seitzer P.M."/>
            <person name="Tritt A."/>
            <person name="Larsen D."/>
            <person name="Krusor M."/>
            <person name="Yao A.I."/>
            <person name="Wu D."/>
            <person name="Madern D."/>
            <person name="Eisen J.A."/>
            <person name="Darling A.E."/>
            <person name="Facciotti M.T."/>
        </authorList>
    </citation>
    <scope>NUCLEOTIDE SEQUENCE [LARGE SCALE GENOMIC DNA]</scope>
    <source>
        <strain evidence="1 2">DSM 12278</strain>
    </source>
</reference>
<sequence length="115" mass="12991">MVTETERAAYVQRIDPDARTEYVEAHEDVPAGVTDAMERAGVETFQVFVRDEIAVCVLECEDIDAYTAAVADDPAVEAWERRVAQFKRDGVDVNAEGDEQVPYMEEIWSFETNRA</sequence>
<proteinExistence type="predicted"/>
<dbReference type="RefSeq" id="WP_006106793.1">
    <property type="nucleotide sequence ID" value="NZ_AOIO01000003.1"/>
</dbReference>
<dbReference type="Pfam" id="PF05336">
    <property type="entry name" value="rhaM"/>
    <property type="match status" value="1"/>
</dbReference>
<dbReference type="EMBL" id="AOIO01000003">
    <property type="protein sequence ID" value="ELZ05986.1"/>
    <property type="molecule type" value="Genomic_DNA"/>
</dbReference>
<dbReference type="InterPro" id="IPR011008">
    <property type="entry name" value="Dimeric_a/b-barrel"/>
</dbReference>
<keyword evidence="2" id="KW-1185">Reference proteome</keyword>
<evidence type="ECO:0008006" key="3">
    <source>
        <dbReference type="Google" id="ProtNLM"/>
    </source>
</evidence>
<dbReference type="OrthoDB" id="336622at2157"/>
<evidence type="ECO:0000313" key="2">
    <source>
        <dbReference type="Proteomes" id="UP000011554"/>
    </source>
</evidence>
<dbReference type="InterPro" id="IPR008000">
    <property type="entry name" value="Rham/fucose_mutarotase"/>
</dbReference>
<dbReference type="STRING" id="29540.C481_00590"/>
<name>M0B512_NATA1</name>
<organism evidence="1 2">
    <name type="scientific">Natrialba asiatica (strain ATCC 700177 / DSM 12278 / JCM 9576 / FERM P-10747 / NBRC 102637 / 172P1)</name>
    <dbReference type="NCBI Taxonomy" id="29540"/>
    <lineage>
        <taxon>Archaea</taxon>
        <taxon>Methanobacteriati</taxon>
        <taxon>Methanobacteriota</taxon>
        <taxon>Stenosarchaea group</taxon>
        <taxon>Halobacteria</taxon>
        <taxon>Halobacteriales</taxon>
        <taxon>Natrialbaceae</taxon>
        <taxon>Natrialba</taxon>
    </lineage>
</organism>
<evidence type="ECO:0000313" key="1">
    <source>
        <dbReference type="EMBL" id="ELZ05986.1"/>
    </source>
</evidence>
<dbReference type="PATRIC" id="fig|29540.5.peg.122"/>
<dbReference type="eggNOG" id="ENOG502N5FH">
    <property type="taxonomic scope" value="Archaea"/>
</dbReference>